<keyword evidence="1" id="KW-0378">Hydrolase</keyword>
<dbReference type="SMART" id="SM00060">
    <property type="entry name" value="FN3"/>
    <property type="match status" value="2"/>
</dbReference>
<reference evidence="6 7" key="1">
    <citation type="submission" date="2018-06" db="EMBL/GenBank/DDBJ databases">
        <title>Sphaerisporangium craniellae sp. nov., isolated from a marine sponge in the South China Sea.</title>
        <authorList>
            <person name="Li L."/>
        </authorList>
    </citation>
    <scope>NUCLEOTIDE SEQUENCE [LARGE SCALE GENOMIC DNA]</scope>
    <source>
        <strain evidence="6 7">CCTCC AA 208026</strain>
    </source>
</reference>
<dbReference type="OrthoDB" id="4145782at2"/>
<dbReference type="InterPro" id="IPR036116">
    <property type="entry name" value="FN3_sf"/>
</dbReference>
<proteinExistence type="predicted"/>
<organism evidence="6 7">
    <name type="scientific">Sphaerisporangium album</name>
    <dbReference type="NCBI Taxonomy" id="509200"/>
    <lineage>
        <taxon>Bacteria</taxon>
        <taxon>Bacillati</taxon>
        <taxon>Actinomycetota</taxon>
        <taxon>Actinomycetes</taxon>
        <taxon>Streptosporangiales</taxon>
        <taxon>Streptosporangiaceae</taxon>
        <taxon>Sphaerisporangium</taxon>
    </lineage>
</organism>
<accession>A0A367F8A3</accession>
<dbReference type="GO" id="GO:0000272">
    <property type="term" value="P:polysaccharide catabolic process"/>
    <property type="evidence" value="ECO:0007669"/>
    <property type="project" value="UniProtKB-KW"/>
</dbReference>
<dbReference type="Proteomes" id="UP000253094">
    <property type="component" value="Unassembled WGS sequence"/>
</dbReference>
<protein>
    <submittedName>
        <fullName evidence="6">Fibronectin type III domain-containing protein</fullName>
    </submittedName>
</protein>
<evidence type="ECO:0000256" key="3">
    <source>
        <dbReference type="SAM" id="MobiDB-lite"/>
    </source>
</evidence>
<keyword evidence="1" id="KW-0326">Glycosidase</keyword>
<name>A0A367F8A3_9ACTN</name>
<keyword evidence="7" id="KW-1185">Reference proteome</keyword>
<evidence type="ECO:0000313" key="6">
    <source>
        <dbReference type="EMBL" id="RCG26598.1"/>
    </source>
</evidence>
<dbReference type="Gene3D" id="2.60.40.10">
    <property type="entry name" value="Immunoglobulins"/>
    <property type="match status" value="2"/>
</dbReference>
<dbReference type="CDD" id="cd00063">
    <property type="entry name" value="FN3"/>
    <property type="match status" value="2"/>
</dbReference>
<keyword evidence="2" id="KW-0119">Carbohydrate metabolism</keyword>
<dbReference type="EMBL" id="QOIL01000019">
    <property type="protein sequence ID" value="RCG26598.1"/>
    <property type="molecule type" value="Genomic_DNA"/>
</dbReference>
<dbReference type="SUPFAM" id="SSF49265">
    <property type="entry name" value="Fibronectin type III"/>
    <property type="match status" value="2"/>
</dbReference>
<keyword evidence="4" id="KW-0732">Signal</keyword>
<comment type="caution">
    <text evidence="6">The sequence shown here is derived from an EMBL/GenBank/DDBJ whole genome shotgun (WGS) entry which is preliminary data.</text>
</comment>
<feature type="region of interest" description="Disordered" evidence="3">
    <location>
        <begin position="16"/>
        <end position="41"/>
    </location>
</feature>
<sequence length="259" mass="27971">MAALLACGLTACSTAPPPAAATPQPALGVSATPDPEARLSATPEPEIRLSATLVSPTDITLEWTEGAPGAAGRIVEFATAPRGQYTILEFVPPGRTTFTHPDLIPQTPFYYRVRPYYGPASQPVEVRLPKGEFDEKTQHEKHAWLNPRTIPGGPVDTHPIRDARTAASAAPSGLRATVMHANGVRFTWTDHANDEEGYLLEVRPTDATQFHVAAVMPPDVNSTGLITLPSEKHSFYRVRAFYYGQPSNLAHQTTGPSQE</sequence>
<evidence type="ECO:0000259" key="5">
    <source>
        <dbReference type="PROSITE" id="PS50853"/>
    </source>
</evidence>
<evidence type="ECO:0000256" key="2">
    <source>
        <dbReference type="ARBA" id="ARBA00023326"/>
    </source>
</evidence>
<dbReference type="InterPro" id="IPR013783">
    <property type="entry name" value="Ig-like_fold"/>
</dbReference>
<dbReference type="InterPro" id="IPR003961">
    <property type="entry name" value="FN3_dom"/>
</dbReference>
<feature type="signal peptide" evidence="4">
    <location>
        <begin position="1"/>
        <end position="21"/>
    </location>
</feature>
<evidence type="ECO:0000256" key="4">
    <source>
        <dbReference type="SAM" id="SignalP"/>
    </source>
</evidence>
<dbReference type="PROSITE" id="PS50853">
    <property type="entry name" value="FN3"/>
    <property type="match status" value="2"/>
</dbReference>
<dbReference type="AlphaFoldDB" id="A0A367F8A3"/>
<feature type="chain" id="PRO_5016984662" evidence="4">
    <location>
        <begin position="22"/>
        <end position="259"/>
    </location>
</feature>
<evidence type="ECO:0000256" key="1">
    <source>
        <dbReference type="ARBA" id="ARBA00023295"/>
    </source>
</evidence>
<gene>
    <name evidence="6" type="ORF">DQ384_29270</name>
</gene>
<keyword evidence="2" id="KW-0624">Polysaccharide degradation</keyword>
<feature type="domain" description="Fibronectin type-III" evidence="5">
    <location>
        <begin position="45"/>
        <end position="131"/>
    </location>
</feature>
<feature type="domain" description="Fibronectin type-III" evidence="5">
    <location>
        <begin position="170"/>
        <end position="257"/>
    </location>
</feature>
<evidence type="ECO:0000313" key="7">
    <source>
        <dbReference type="Proteomes" id="UP000253094"/>
    </source>
</evidence>
<dbReference type="GO" id="GO:0016798">
    <property type="term" value="F:hydrolase activity, acting on glycosyl bonds"/>
    <property type="evidence" value="ECO:0007669"/>
    <property type="project" value="UniProtKB-KW"/>
</dbReference>